<dbReference type="Pfam" id="PF13640">
    <property type="entry name" value="2OG-FeII_Oxy_3"/>
    <property type="match status" value="1"/>
</dbReference>
<evidence type="ECO:0000256" key="5">
    <source>
        <dbReference type="ARBA" id="ARBA00023004"/>
    </source>
</evidence>
<evidence type="ECO:0000256" key="2">
    <source>
        <dbReference type="ARBA" id="ARBA00022723"/>
    </source>
</evidence>
<keyword evidence="5" id="KW-0408">Iron</keyword>
<name>A0A0D0CG83_9AGAR</name>
<evidence type="ECO:0000313" key="7">
    <source>
        <dbReference type="EMBL" id="KIK57157.1"/>
    </source>
</evidence>
<dbReference type="EMBL" id="KN834792">
    <property type="protein sequence ID" value="KIK57157.1"/>
    <property type="molecule type" value="Genomic_DNA"/>
</dbReference>
<evidence type="ECO:0000256" key="4">
    <source>
        <dbReference type="ARBA" id="ARBA00023002"/>
    </source>
</evidence>
<accession>A0A0D0CG83</accession>
<evidence type="ECO:0000256" key="3">
    <source>
        <dbReference type="ARBA" id="ARBA00022964"/>
    </source>
</evidence>
<dbReference type="Gene3D" id="2.60.120.620">
    <property type="entry name" value="q2cbj1_9rhob like domain"/>
    <property type="match status" value="1"/>
</dbReference>
<dbReference type="AlphaFoldDB" id="A0A0D0CG83"/>
<dbReference type="GO" id="GO:0051213">
    <property type="term" value="F:dioxygenase activity"/>
    <property type="evidence" value="ECO:0007669"/>
    <property type="project" value="UniProtKB-KW"/>
</dbReference>
<organism evidence="7 8">
    <name type="scientific">Collybiopsis luxurians FD-317 M1</name>
    <dbReference type="NCBI Taxonomy" id="944289"/>
    <lineage>
        <taxon>Eukaryota</taxon>
        <taxon>Fungi</taxon>
        <taxon>Dikarya</taxon>
        <taxon>Basidiomycota</taxon>
        <taxon>Agaricomycotina</taxon>
        <taxon>Agaricomycetes</taxon>
        <taxon>Agaricomycetidae</taxon>
        <taxon>Agaricales</taxon>
        <taxon>Marasmiineae</taxon>
        <taxon>Omphalotaceae</taxon>
        <taxon>Collybiopsis</taxon>
        <taxon>Collybiopsis luxurians</taxon>
    </lineage>
</organism>
<keyword evidence="8" id="KW-1185">Reference proteome</keyword>
<evidence type="ECO:0000256" key="1">
    <source>
        <dbReference type="ARBA" id="ARBA00001961"/>
    </source>
</evidence>
<proteinExistence type="predicted"/>
<gene>
    <name evidence="7" type="ORF">GYMLUDRAFT_229413</name>
</gene>
<dbReference type="PANTHER" id="PTHR33099">
    <property type="entry name" value="FE2OG DIOXYGENASE DOMAIN-CONTAINING PROTEIN"/>
    <property type="match status" value="1"/>
</dbReference>
<keyword evidence="2" id="KW-0479">Metal-binding</keyword>
<evidence type="ECO:0000313" key="8">
    <source>
        <dbReference type="Proteomes" id="UP000053593"/>
    </source>
</evidence>
<dbReference type="InterPro" id="IPR005123">
    <property type="entry name" value="Oxoglu/Fe-dep_dioxygenase_dom"/>
</dbReference>
<dbReference type="Proteomes" id="UP000053593">
    <property type="component" value="Unassembled WGS sequence"/>
</dbReference>
<dbReference type="GO" id="GO:0031418">
    <property type="term" value="F:L-ascorbic acid binding"/>
    <property type="evidence" value="ECO:0007669"/>
    <property type="project" value="InterPro"/>
</dbReference>
<evidence type="ECO:0000259" key="6">
    <source>
        <dbReference type="PROSITE" id="PS51471"/>
    </source>
</evidence>
<comment type="cofactor">
    <cofactor evidence="1">
        <name>L-ascorbate</name>
        <dbReference type="ChEBI" id="CHEBI:38290"/>
    </cofactor>
</comment>
<dbReference type="HOGENOM" id="CLU_019613_2_1_1"/>
<reference evidence="7 8" key="1">
    <citation type="submission" date="2014-04" db="EMBL/GenBank/DDBJ databases">
        <title>Evolutionary Origins and Diversification of the Mycorrhizal Mutualists.</title>
        <authorList>
            <consortium name="DOE Joint Genome Institute"/>
            <consortium name="Mycorrhizal Genomics Consortium"/>
            <person name="Kohler A."/>
            <person name="Kuo A."/>
            <person name="Nagy L.G."/>
            <person name="Floudas D."/>
            <person name="Copeland A."/>
            <person name="Barry K.W."/>
            <person name="Cichocki N."/>
            <person name="Veneault-Fourrey C."/>
            <person name="LaButti K."/>
            <person name="Lindquist E.A."/>
            <person name="Lipzen A."/>
            <person name="Lundell T."/>
            <person name="Morin E."/>
            <person name="Murat C."/>
            <person name="Riley R."/>
            <person name="Ohm R."/>
            <person name="Sun H."/>
            <person name="Tunlid A."/>
            <person name="Henrissat B."/>
            <person name="Grigoriev I.V."/>
            <person name="Hibbett D.S."/>
            <person name="Martin F."/>
        </authorList>
    </citation>
    <scope>NUCLEOTIDE SEQUENCE [LARGE SCALE GENOMIC DNA]</scope>
    <source>
        <strain evidence="7 8">FD-317 M1</strain>
    </source>
</reference>
<dbReference type="PANTHER" id="PTHR33099:SF14">
    <property type="entry name" value="PROLYL 4-HYDROXYLASE ALPHA SUBUNIT FE(2+) 2OG DIOXYGENASE DOMAIN-CONTAINING PROTEIN"/>
    <property type="match status" value="1"/>
</dbReference>
<dbReference type="GO" id="GO:0016705">
    <property type="term" value="F:oxidoreductase activity, acting on paired donors, with incorporation or reduction of molecular oxygen"/>
    <property type="evidence" value="ECO:0007669"/>
    <property type="project" value="InterPro"/>
</dbReference>
<dbReference type="PROSITE" id="PS51471">
    <property type="entry name" value="FE2OG_OXY"/>
    <property type="match status" value="1"/>
</dbReference>
<dbReference type="OrthoDB" id="27483at2759"/>
<dbReference type="SMART" id="SM00702">
    <property type="entry name" value="P4Hc"/>
    <property type="match status" value="1"/>
</dbReference>
<dbReference type="InterPro" id="IPR006620">
    <property type="entry name" value="Pro_4_hyd_alph"/>
</dbReference>
<dbReference type="InterPro" id="IPR044862">
    <property type="entry name" value="Pro_4_hyd_alph_FE2OG_OXY"/>
</dbReference>
<protein>
    <recommendedName>
        <fullName evidence="6">Fe2OG dioxygenase domain-containing protein</fullName>
    </recommendedName>
</protein>
<feature type="domain" description="Fe2OG dioxygenase" evidence="6">
    <location>
        <begin position="121"/>
        <end position="222"/>
    </location>
</feature>
<sequence>MSSALDRIRAAVNHISFTSGTCCVAPEFCQLYYKQSPNSVLASALNMANASEQELASLISVCEAAPFGRGTETVLDESYRKALKLDLSQFATPFDLAGTSILHQIQQDLVDIDTSLRRRIRAEPYKLNIYDQGSFFKPHKDTPRGSNMFGSLVIVFPTPHKGGDLLLTENDEKWTFDAAEVLANSTPDKPQIAFVSFYSDVMHEVLPVLSGARITLTYNLYFETNSIEHRIPSPLVSDRFTAIKKAMMEYLADPEYPKGTLLCFGLAHCYPISHHDDNLYELRELSSYLKGSDALIFRVCKELGLKPKLLVYYRSRKGYRKTSQEYLARNFCESSDHYGDDYDEVDHLEGQGMTRIKGKKCVWVTPRLKKSGKESNYIHYGNEASLGTVYGEICIFCLPTKADSDENDIDDSESESSD</sequence>
<keyword evidence="3" id="KW-0223">Dioxygenase</keyword>
<dbReference type="GO" id="GO:0005506">
    <property type="term" value="F:iron ion binding"/>
    <property type="evidence" value="ECO:0007669"/>
    <property type="project" value="InterPro"/>
</dbReference>
<keyword evidence="4" id="KW-0560">Oxidoreductase</keyword>